<keyword evidence="3" id="KW-0443">Lipid metabolism</keyword>
<evidence type="ECO:0000256" key="4">
    <source>
        <dbReference type="SAM" id="SignalP"/>
    </source>
</evidence>
<dbReference type="Proteomes" id="UP001304298">
    <property type="component" value="Unassembled WGS sequence"/>
</dbReference>
<evidence type="ECO:0000313" key="6">
    <source>
        <dbReference type="Proteomes" id="UP001304298"/>
    </source>
</evidence>
<dbReference type="InterPro" id="IPR029058">
    <property type="entry name" value="AB_hydrolase_fold"/>
</dbReference>
<dbReference type="RefSeq" id="WP_323336065.1">
    <property type="nucleotide sequence ID" value="NZ_JAYFSI010000016.1"/>
</dbReference>
<keyword evidence="2" id="KW-0442">Lipid degradation</keyword>
<evidence type="ECO:0000313" key="5">
    <source>
        <dbReference type="EMBL" id="MEA5366676.1"/>
    </source>
</evidence>
<dbReference type="Gene3D" id="3.40.50.1820">
    <property type="entry name" value="alpha/beta hydrolase"/>
    <property type="match status" value="1"/>
</dbReference>
<keyword evidence="4" id="KW-0732">Signal</keyword>
<proteinExistence type="predicted"/>
<sequence>MRSTAVLAVLTGLLALPAPASASATPYLPRPTGAHPVGLTTLDLTDTSRPDPWVPGVRARELMVSVWYPAAAPGRHRAPYMTPEESRLLLADGGITTLPADILSTTRTNAFTDVRPEGRARSLPLVVLSPGFEHGRGTLTGLAEDLASHGYVVAAVDHTYESVGTSFPGGRVTTCAACDVPVHDEPFWQKVDAVRAKDVSFVLGELTGPRPKWAGAGLIDRSRIAMAGHSAGGAAAVPAMLADPRIKAGIDFDGTTNPPQGELSRPFLLLGRAGQYTPGSGGPAASWARTWAQLTGWKRWILVDGAVHQSFGDLALLTDEFGIPDGATTPGARGLELTREYTRAFLDLHLRHRPQPVLDGPSAANPEVSFCDPGGCS</sequence>
<evidence type="ECO:0000256" key="3">
    <source>
        <dbReference type="ARBA" id="ARBA00023098"/>
    </source>
</evidence>
<dbReference type="PANTHER" id="PTHR10272">
    <property type="entry name" value="PLATELET-ACTIVATING FACTOR ACETYLHYDROLASE"/>
    <property type="match status" value="1"/>
</dbReference>
<name>A0ABU5RK59_9PSEU</name>
<feature type="signal peptide" evidence="4">
    <location>
        <begin position="1"/>
        <end position="22"/>
    </location>
</feature>
<gene>
    <name evidence="5" type="ORF">VA596_44595</name>
</gene>
<keyword evidence="1 5" id="KW-0378">Hydrolase</keyword>
<evidence type="ECO:0000256" key="1">
    <source>
        <dbReference type="ARBA" id="ARBA00022801"/>
    </source>
</evidence>
<accession>A0ABU5RK59</accession>
<protein>
    <submittedName>
        <fullName evidence="5">Alpha/beta hydrolase</fullName>
    </submittedName>
</protein>
<keyword evidence="6" id="KW-1185">Reference proteome</keyword>
<dbReference type="Pfam" id="PF03403">
    <property type="entry name" value="PAF-AH_p_II"/>
    <property type="match status" value="2"/>
</dbReference>
<organism evidence="5 6">
    <name type="scientific">Amycolatopsis heterodermiae</name>
    <dbReference type="NCBI Taxonomy" id="3110235"/>
    <lineage>
        <taxon>Bacteria</taxon>
        <taxon>Bacillati</taxon>
        <taxon>Actinomycetota</taxon>
        <taxon>Actinomycetes</taxon>
        <taxon>Pseudonocardiales</taxon>
        <taxon>Pseudonocardiaceae</taxon>
        <taxon>Amycolatopsis</taxon>
    </lineage>
</organism>
<dbReference type="GO" id="GO:0016787">
    <property type="term" value="F:hydrolase activity"/>
    <property type="evidence" value="ECO:0007669"/>
    <property type="project" value="UniProtKB-KW"/>
</dbReference>
<evidence type="ECO:0000256" key="2">
    <source>
        <dbReference type="ARBA" id="ARBA00022963"/>
    </source>
</evidence>
<feature type="chain" id="PRO_5047376928" evidence="4">
    <location>
        <begin position="23"/>
        <end position="377"/>
    </location>
</feature>
<dbReference type="PANTHER" id="PTHR10272:SF0">
    <property type="entry name" value="PLATELET-ACTIVATING FACTOR ACETYLHYDROLASE"/>
    <property type="match status" value="1"/>
</dbReference>
<reference evidence="5 6" key="1">
    <citation type="submission" date="2023-12" db="EMBL/GenBank/DDBJ databases">
        <title>Amycolatopsis sp. V23-08.</title>
        <authorList>
            <person name="Somphong A."/>
        </authorList>
    </citation>
    <scope>NUCLEOTIDE SEQUENCE [LARGE SCALE GENOMIC DNA]</scope>
    <source>
        <strain evidence="5 6">V23-08</strain>
    </source>
</reference>
<dbReference type="SUPFAM" id="SSF53474">
    <property type="entry name" value="alpha/beta-Hydrolases"/>
    <property type="match status" value="1"/>
</dbReference>
<dbReference type="EMBL" id="JAYFSI010000016">
    <property type="protein sequence ID" value="MEA5366676.1"/>
    <property type="molecule type" value="Genomic_DNA"/>
</dbReference>
<comment type="caution">
    <text evidence="5">The sequence shown here is derived from an EMBL/GenBank/DDBJ whole genome shotgun (WGS) entry which is preliminary data.</text>
</comment>